<dbReference type="PANTHER" id="PTHR30627:SF2">
    <property type="entry name" value="PEPTIDOGLYCAN D,D-TRANSPEPTIDASE MRDA"/>
    <property type="match status" value="1"/>
</dbReference>
<evidence type="ECO:0000256" key="5">
    <source>
        <dbReference type="ARBA" id="ARBA00022692"/>
    </source>
</evidence>
<dbReference type="GO" id="GO:0071555">
    <property type="term" value="P:cell wall organization"/>
    <property type="evidence" value="ECO:0007669"/>
    <property type="project" value="UniProtKB-KW"/>
</dbReference>
<evidence type="ECO:0000256" key="11">
    <source>
        <dbReference type="SAM" id="Phobius"/>
    </source>
</evidence>
<evidence type="ECO:0000313" key="14">
    <source>
        <dbReference type="EMBL" id="HJB90197.1"/>
    </source>
</evidence>
<dbReference type="InterPro" id="IPR012338">
    <property type="entry name" value="Beta-lactam/transpept-like"/>
</dbReference>
<dbReference type="GO" id="GO:0008658">
    <property type="term" value="F:penicillin binding"/>
    <property type="evidence" value="ECO:0007669"/>
    <property type="project" value="InterPro"/>
</dbReference>
<dbReference type="InterPro" id="IPR050515">
    <property type="entry name" value="Beta-lactam/transpept"/>
</dbReference>
<dbReference type="PANTHER" id="PTHR30627">
    <property type="entry name" value="PEPTIDOGLYCAN D,D-TRANSPEPTIDASE"/>
    <property type="match status" value="1"/>
</dbReference>
<evidence type="ECO:0000256" key="2">
    <source>
        <dbReference type="ARBA" id="ARBA00004236"/>
    </source>
</evidence>
<keyword evidence="6" id="KW-0133">Cell shape</keyword>
<evidence type="ECO:0000256" key="10">
    <source>
        <dbReference type="ARBA" id="ARBA00023316"/>
    </source>
</evidence>
<name>A0A9D2MNU8_9FIRM</name>
<evidence type="ECO:0000259" key="12">
    <source>
        <dbReference type="Pfam" id="PF00905"/>
    </source>
</evidence>
<evidence type="ECO:0000256" key="3">
    <source>
        <dbReference type="ARBA" id="ARBA00007171"/>
    </source>
</evidence>
<dbReference type="SUPFAM" id="SSF56519">
    <property type="entry name" value="Penicillin binding protein dimerisation domain"/>
    <property type="match status" value="1"/>
</dbReference>
<keyword evidence="10" id="KW-0961">Cell wall biogenesis/degradation</keyword>
<proteinExistence type="inferred from homology"/>
<dbReference type="Gene3D" id="3.40.710.10">
    <property type="entry name" value="DD-peptidase/beta-lactamase superfamily"/>
    <property type="match status" value="1"/>
</dbReference>
<dbReference type="InterPro" id="IPR036138">
    <property type="entry name" value="PBP_dimer_sf"/>
</dbReference>
<dbReference type="Pfam" id="PF03717">
    <property type="entry name" value="PBP_dimer"/>
    <property type="match status" value="1"/>
</dbReference>
<evidence type="ECO:0000256" key="9">
    <source>
        <dbReference type="ARBA" id="ARBA00023136"/>
    </source>
</evidence>
<evidence type="ECO:0000313" key="15">
    <source>
        <dbReference type="Proteomes" id="UP000886883"/>
    </source>
</evidence>
<evidence type="ECO:0000259" key="13">
    <source>
        <dbReference type="Pfam" id="PF03717"/>
    </source>
</evidence>
<evidence type="ECO:0000256" key="1">
    <source>
        <dbReference type="ARBA" id="ARBA00004167"/>
    </source>
</evidence>
<dbReference type="Gene3D" id="3.90.1310.10">
    <property type="entry name" value="Penicillin-binding protein 2a (Domain 2)"/>
    <property type="match status" value="1"/>
</dbReference>
<protein>
    <submittedName>
        <fullName evidence="14">Penicillin-binding protein</fullName>
    </submittedName>
</protein>
<evidence type="ECO:0000256" key="4">
    <source>
        <dbReference type="ARBA" id="ARBA00022475"/>
    </source>
</evidence>
<comment type="caution">
    <text evidence="14">The sequence shown here is derived from an EMBL/GenBank/DDBJ whole genome shotgun (WGS) entry which is preliminary data.</text>
</comment>
<dbReference type="SUPFAM" id="SSF56601">
    <property type="entry name" value="beta-lactamase/transpeptidase-like"/>
    <property type="match status" value="1"/>
</dbReference>
<dbReference type="InterPro" id="IPR001460">
    <property type="entry name" value="PCN-bd_Tpept"/>
</dbReference>
<dbReference type="GO" id="GO:0008360">
    <property type="term" value="P:regulation of cell shape"/>
    <property type="evidence" value="ECO:0007669"/>
    <property type="project" value="UniProtKB-KW"/>
</dbReference>
<dbReference type="GO" id="GO:0009252">
    <property type="term" value="P:peptidoglycan biosynthetic process"/>
    <property type="evidence" value="ECO:0007669"/>
    <property type="project" value="UniProtKB-KW"/>
</dbReference>
<evidence type="ECO:0000256" key="6">
    <source>
        <dbReference type="ARBA" id="ARBA00022960"/>
    </source>
</evidence>
<keyword evidence="8 11" id="KW-1133">Transmembrane helix</keyword>
<dbReference type="EMBL" id="DWXE01000006">
    <property type="protein sequence ID" value="HJB90197.1"/>
    <property type="molecule type" value="Genomic_DNA"/>
</dbReference>
<gene>
    <name evidence="14" type="ORF">H9763_01885</name>
</gene>
<keyword evidence="7" id="KW-0573">Peptidoglycan synthesis</keyword>
<keyword evidence="9 11" id="KW-0472">Membrane</keyword>
<dbReference type="GO" id="GO:0071972">
    <property type="term" value="F:peptidoglycan L,D-transpeptidase activity"/>
    <property type="evidence" value="ECO:0007669"/>
    <property type="project" value="TreeGrafter"/>
</dbReference>
<feature type="transmembrane region" description="Helical" evidence="11">
    <location>
        <begin position="7"/>
        <end position="32"/>
    </location>
</feature>
<dbReference type="InterPro" id="IPR005311">
    <property type="entry name" value="PBP_dimer"/>
</dbReference>
<comment type="similarity">
    <text evidence="3">Belongs to the transpeptidase family.</text>
</comment>
<sequence>MLKRIKYFFYNFIGSRTFLLYVLFAVLGLVLINRIFQLQIVQGADKQTELELKIKKERSIASTRGNIYDCNGNVLAYNELSHSVTIEDVYESGSRKNAQINATLKQVLDILRENGDDVSYDFHIYIDDNGDFAFDVTGTRLLRFLADVYGRITIDDLKEREKAATADQVIMDLASSSRFGVGNRTDPDDSDSFQVGLGYTKQELLDIVALRYTISLTSFQKYIPVTIATDVSEESVAKIQENLEDLDGIEIADDTIRKYTDGPYYSHIIGYTGKISTEELEALNSEAGMEGVQQAPDAKEYELNDIVGKSGIEKVMEEYLQGTKGYETVFVDRMGREIEVIDHVDPSAGNDVYLTIDAGLQAAVYNILEKFVAGILVDKIINVKNYDTENVTSANLKIPIDDVYSALFENNVIDIAALPEARENEVQHSVYQAFLSKQDEVFSWIRQELESGSTPYNQLPEEYQVYESYIINTLLSGDGVLTGVDTEDETYLSWTRDEVISIREYLQYAISQNWIDVTRLSIEGKYSDSEEVYGQVINYVLDELDCVAFDKQIYRYMIEQNRISGQQVCMLLIEQDVINPSEERISALKNGEVSAFSFMVDLIRNLEITPAQLALDPYSASCVITDVNTGDVKALVSYPSYDNNRLANGIDSEYYARVSSGEDRSKPMWNYATQMKTAPGSTFKMVSATASLMENFSTLSTEINCTGIFTRFADYQPRCWKRSGHGSLNITEAITNSCNLFFYEMGYQMAMDGDTFRAEKGNETLIKYADMFGLTEKSGVEIEESEPQLSDMNPIVSAIGQGNHNFTTVGLARYVTTVANSGTCYNLTLLDRVTDRTGNLLKDYEAEVRNTVDLPESYWNALHQGMRGVVQAKTYYRDFPVEVAGKTGTAEEDKSRPNHGLFVGYAPYDNPEIALAIRIGNGYSSDYASQLSKQVLTWYYGLDEDGKLTDSNTALTPDAISGGGD</sequence>
<keyword evidence="4" id="KW-1003">Cell membrane</keyword>
<dbReference type="Proteomes" id="UP000886883">
    <property type="component" value="Unassembled WGS sequence"/>
</dbReference>
<feature type="domain" description="Penicillin-binding protein transpeptidase" evidence="12">
    <location>
        <begin position="621"/>
        <end position="935"/>
    </location>
</feature>
<keyword evidence="5 11" id="KW-0812">Transmembrane</keyword>
<dbReference type="Pfam" id="PF00905">
    <property type="entry name" value="Transpeptidase"/>
    <property type="match status" value="1"/>
</dbReference>
<reference evidence="14" key="1">
    <citation type="journal article" date="2021" name="PeerJ">
        <title>Extensive microbial diversity within the chicken gut microbiome revealed by metagenomics and culture.</title>
        <authorList>
            <person name="Gilroy R."/>
            <person name="Ravi A."/>
            <person name="Getino M."/>
            <person name="Pursley I."/>
            <person name="Horton D.L."/>
            <person name="Alikhan N.F."/>
            <person name="Baker D."/>
            <person name="Gharbi K."/>
            <person name="Hall N."/>
            <person name="Watson M."/>
            <person name="Adriaenssens E.M."/>
            <person name="Foster-Nyarko E."/>
            <person name="Jarju S."/>
            <person name="Secka A."/>
            <person name="Antonio M."/>
            <person name="Oren A."/>
            <person name="Chaudhuri R.R."/>
            <person name="La Ragione R."/>
            <person name="Hildebrand F."/>
            <person name="Pallen M.J."/>
        </authorList>
    </citation>
    <scope>NUCLEOTIDE SEQUENCE</scope>
    <source>
        <strain evidence="14">USAMLcec3-2134</strain>
    </source>
</reference>
<organism evidence="14 15">
    <name type="scientific">Candidatus Eisenbergiella merdigallinarum</name>
    <dbReference type="NCBI Taxonomy" id="2838552"/>
    <lineage>
        <taxon>Bacteria</taxon>
        <taxon>Bacillati</taxon>
        <taxon>Bacillota</taxon>
        <taxon>Clostridia</taxon>
        <taxon>Lachnospirales</taxon>
        <taxon>Lachnospiraceae</taxon>
        <taxon>Eisenbergiella</taxon>
    </lineage>
</organism>
<evidence type="ECO:0000256" key="8">
    <source>
        <dbReference type="ARBA" id="ARBA00022989"/>
    </source>
</evidence>
<feature type="domain" description="Penicillin-binding protein dimerisation" evidence="13">
    <location>
        <begin position="60"/>
        <end position="341"/>
    </location>
</feature>
<reference evidence="14" key="2">
    <citation type="submission" date="2021-04" db="EMBL/GenBank/DDBJ databases">
        <authorList>
            <person name="Gilroy R."/>
        </authorList>
    </citation>
    <scope>NUCLEOTIDE SEQUENCE</scope>
    <source>
        <strain evidence="14">USAMLcec3-2134</strain>
    </source>
</reference>
<evidence type="ECO:0000256" key="7">
    <source>
        <dbReference type="ARBA" id="ARBA00022984"/>
    </source>
</evidence>
<dbReference type="AlphaFoldDB" id="A0A9D2MNU8"/>
<comment type="subcellular location">
    <subcellularLocation>
        <location evidence="2">Cell membrane</location>
    </subcellularLocation>
    <subcellularLocation>
        <location evidence="1">Membrane</location>
        <topology evidence="1">Single-pass membrane protein</topology>
    </subcellularLocation>
</comment>
<dbReference type="GO" id="GO:0005886">
    <property type="term" value="C:plasma membrane"/>
    <property type="evidence" value="ECO:0007669"/>
    <property type="project" value="UniProtKB-SubCell"/>
</dbReference>
<accession>A0A9D2MNU8</accession>